<evidence type="ECO:0000313" key="4">
    <source>
        <dbReference type="Proteomes" id="UP001283361"/>
    </source>
</evidence>
<evidence type="ECO:0000256" key="1">
    <source>
        <dbReference type="SAM" id="MobiDB-lite"/>
    </source>
</evidence>
<evidence type="ECO:0000259" key="2">
    <source>
        <dbReference type="PROSITE" id="PS00028"/>
    </source>
</evidence>
<dbReference type="Proteomes" id="UP001283361">
    <property type="component" value="Unassembled WGS sequence"/>
</dbReference>
<feature type="compositionally biased region" description="Basic and acidic residues" evidence="1">
    <location>
        <begin position="997"/>
        <end position="1026"/>
    </location>
</feature>
<dbReference type="Pfam" id="PF22600">
    <property type="entry name" value="MTPAP-like_central"/>
    <property type="match status" value="1"/>
</dbReference>
<dbReference type="Gene3D" id="1.10.1410.10">
    <property type="match status" value="1"/>
</dbReference>
<dbReference type="Pfam" id="PF12874">
    <property type="entry name" value="zf-met"/>
    <property type="match status" value="1"/>
</dbReference>
<dbReference type="InterPro" id="IPR043519">
    <property type="entry name" value="NT_sf"/>
</dbReference>
<dbReference type="GO" id="GO:0031123">
    <property type="term" value="P:RNA 3'-end processing"/>
    <property type="evidence" value="ECO:0007669"/>
    <property type="project" value="TreeGrafter"/>
</dbReference>
<dbReference type="Gene3D" id="3.30.460.10">
    <property type="entry name" value="Beta Polymerase, domain 2"/>
    <property type="match status" value="1"/>
</dbReference>
<dbReference type="SUPFAM" id="SSF57667">
    <property type="entry name" value="beta-beta-alpha zinc fingers"/>
    <property type="match status" value="1"/>
</dbReference>
<dbReference type="SUPFAM" id="SSF81631">
    <property type="entry name" value="PAP/OAS1 substrate-binding domain"/>
    <property type="match status" value="1"/>
</dbReference>
<accession>A0AAE0ZRK9</accession>
<proteinExistence type="predicted"/>
<reference evidence="3" key="1">
    <citation type="journal article" date="2023" name="G3 (Bethesda)">
        <title>A reference genome for the long-term kleptoplast-retaining sea slug Elysia crispata morphotype clarki.</title>
        <authorList>
            <person name="Eastman K.E."/>
            <person name="Pendleton A.L."/>
            <person name="Shaikh M.A."/>
            <person name="Suttiyut T."/>
            <person name="Ogas R."/>
            <person name="Tomko P."/>
            <person name="Gavelis G."/>
            <person name="Widhalm J.R."/>
            <person name="Wisecaver J.H."/>
        </authorList>
    </citation>
    <scope>NUCLEOTIDE SEQUENCE</scope>
    <source>
        <strain evidence="3">ECLA1</strain>
    </source>
</reference>
<comment type="caution">
    <text evidence="3">The sequence shown here is derived from an EMBL/GenBank/DDBJ whole genome shotgun (WGS) entry which is preliminary data.</text>
</comment>
<sequence>MEKIDHQKSKKVRRSVIHIRMSGKIGDHFYCVCCDVKFKKEADFNIHCNGKKHKNNERIKNEQDAAAASVLVRGVKGCKNMEQFLASYFCKFGLLAKVSSLGPESHGIGRVQYVQPEAVAQVLKAGAAHKHCGLTLRVSNFEYKPQGGDAMRIAAKEEVRKQESAREELHSSISQILDQESSVQDQLIALTEKLSLTWEDFLDRQGIVCKLKEVFTPSHPEVAVYMFGSSFNGFGTQGCDLDLFLNIDLDKPADKKQMKSLQKVLSTRALSAIFTDVLFVPSIRCPIIKFTHKPTGIKCDLSLNNQKALYNTRLLRLYATDQRVRQVVFAVRLWAKFRGLSGGVGASASNLLTSYALTLLVLFYFMRSQPVPVLPAVCDLDNCVPGILEETVEECRCLIIPENAQLPESKNFQSSAKLLQGFFHFYSTEIDWARDALIMADASIAVRATLTQNFNYLNCRIGAMTVIDPFNLAHNVAGNVNENFRELLAGEMKRATELSFDWFKIAASVPDGAVPLGMQDLFELADLQAQHAQNEKSNDENGTKKDAKKGKKSKSKKKVPMRMEGEQENGEFHIILPMSHATLVSEKLKTMAVDSGLSVEHCWLKKAQDLTLCILDTVFLAEMEERISGKTGGEAKIESKAAESENRKEIGLRDGLDFVRSRTSSGESSRSDKILNRSFLDENKKAGEVKMEIEEGQLNKACGLGKKRTSEIAGEDEKTLAKQKQNLTDTNREISNCNIEDEMPKKRLCFTGTSETPSIISNDSVFNGTSSSVMVSTALSCVTTTLTASRSTGSTCTSAMSTSCSTSTSFNNTPVSIERGQAIVSADSVQDLPLQTSLSCRCRFPVWHGRKKLKQDIMQHAHPSICFDSIEIEKEITQRCVKQLTASLASQNPSADNINVKPAISTASENAFTEHTDIFAKENTGRSMREIGFSSPHDFQFEHANVSQKLVVSSDRSADEHTIVSPNVPPDTEISHERTNMRQNALKATNNIIGHTYNEKTDQSAASNEKEADLDLKWQPNEECKQINRNTSVVPNPPETKIKCNNSNGDAEPNTPQKNHNTVQTSSSTNSGTNCSAVGEKEKSTNSTSDNGRQNSIPSTGNDKKATAGCNKEEFCLKFSCDLILNEGESRYSNDDSKTQPSPYLLIKLQPAEDGTKNFKVFYDVFRSLMLRLNASELNVKV</sequence>
<dbReference type="PANTHER" id="PTHR12271:SF127">
    <property type="entry name" value="SPECKLE TARGETED PIP5K1A-REGULATED POLY(A) POLYMERASE"/>
    <property type="match status" value="1"/>
</dbReference>
<dbReference type="GO" id="GO:1990817">
    <property type="term" value="F:poly(A) RNA polymerase activity"/>
    <property type="evidence" value="ECO:0007669"/>
    <property type="project" value="TreeGrafter"/>
</dbReference>
<dbReference type="InterPro" id="IPR054708">
    <property type="entry name" value="MTPAP-like_central"/>
</dbReference>
<evidence type="ECO:0000313" key="3">
    <source>
        <dbReference type="EMBL" id="KAK3774259.1"/>
    </source>
</evidence>
<dbReference type="InterPro" id="IPR013087">
    <property type="entry name" value="Znf_C2H2_type"/>
</dbReference>
<dbReference type="PANTHER" id="PTHR12271">
    <property type="entry name" value="POLY A POLYMERASE CID PAP -RELATED"/>
    <property type="match status" value="1"/>
</dbReference>
<feature type="domain" description="C2H2-type" evidence="2">
    <location>
        <begin position="31"/>
        <end position="53"/>
    </location>
</feature>
<dbReference type="AlphaFoldDB" id="A0AAE0ZRK9"/>
<dbReference type="EMBL" id="JAWDGP010003448">
    <property type="protein sequence ID" value="KAK3774259.1"/>
    <property type="molecule type" value="Genomic_DNA"/>
</dbReference>
<name>A0AAE0ZRK9_9GAST</name>
<dbReference type="CDD" id="cd05402">
    <property type="entry name" value="NT_PAP_TUTase"/>
    <property type="match status" value="1"/>
</dbReference>
<organism evidence="3 4">
    <name type="scientific">Elysia crispata</name>
    <name type="common">lettuce slug</name>
    <dbReference type="NCBI Taxonomy" id="231223"/>
    <lineage>
        <taxon>Eukaryota</taxon>
        <taxon>Metazoa</taxon>
        <taxon>Spiralia</taxon>
        <taxon>Lophotrochozoa</taxon>
        <taxon>Mollusca</taxon>
        <taxon>Gastropoda</taxon>
        <taxon>Heterobranchia</taxon>
        <taxon>Euthyneura</taxon>
        <taxon>Panpulmonata</taxon>
        <taxon>Sacoglossa</taxon>
        <taxon>Placobranchoidea</taxon>
        <taxon>Plakobranchidae</taxon>
        <taxon>Elysia</taxon>
    </lineage>
</organism>
<dbReference type="InterPro" id="IPR036236">
    <property type="entry name" value="Znf_C2H2_sf"/>
</dbReference>
<feature type="compositionally biased region" description="Basic residues" evidence="1">
    <location>
        <begin position="546"/>
        <end position="560"/>
    </location>
</feature>
<dbReference type="PROSITE" id="PS00028">
    <property type="entry name" value="ZINC_FINGER_C2H2_1"/>
    <property type="match status" value="1"/>
</dbReference>
<dbReference type="Gene3D" id="3.30.160.60">
    <property type="entry name" value="Classic Zinc Finger"/>
    <property type="match status" value="1"/>
</dbReference>
<gene>
    <name evidence="3" type="ORF">RRG08_050764</name>
</gene>
<keyword evidence="4" id="KW-1185">Reference proteome</keyword>
<dbReference type="SUPFAM" id="SSF81301">
    <property type="entry name" value="Nucleotidyltransferase"/>
    <property type="match status" value="1"/>
</dbReference>
<feature type="compositionally biased region" description="Polar residues" evidence="1">
    <location>
        <begin position="1085"/>
        <end position="1101"/>
    </location>
</feature>
<feature type="region of interest" description="Disordered" evidence="1">
    <location>
        <begin position="532"/>
        <end position="565"/>
    </location>
</feature>
<feature type="region of interest" description="Disordered" evidence="1">
    <location>
        <begin position="997"/>
        <end position="1107"/>
    </location>
</feature>
<feature type="compositionally biased region" description="Polar residues" evidence="1">
    <location>
        <begin position="1043"/>
        <end position="1058"/>
    </location>
</feature>
<feature type="compositionally biased region" description="Basic and acidic residues" evidence="1">
    <location>
        <begin position="533"/>
        <end position="545"/>
    </location>
</feature>
<feature type="compositionally biased region" description="Low complexity" evidence="1">
    <location>
        <begin position="1059"/>
        <end position="1074"/>
    </location>
</feature>
<protein>
    <recommendedName>
        <fullName evidence="2">C2H2-type domain-containing protein</fullName>
    </recommendedName>
</protein>